<comment type="caution">
    <text evidence="2">The sequence shown here is derived from an EMBL/GenBank/DDBJ whole genome shotgun (WGS) entry which is preliminary data.</text>
</comment>
<dbReference type="InterPro" id="IPR043129">
    <property type="entry name" value="ATPase_NBD"/>
</dbReference>
<evidence type="ECO:0000313" key="2">
    <source>
        <dbReference type="EMBL" id="KYO66455.1"/>
    </source>
</evidence>
<dbReference type="SUPFAM" id="SSF54292">
    <property type="entry name" value="2Fe-2S ferredoxin-like"/>
    <property type="match status" value="1"/>
</dbReference>
<dbReference type="InterPro" id="IPR001041">
    <property type="entry name" value="2Fe-2S_ferredoxin-type"/>
</dbReference>
<organism evidence="2 3">
    <name type="scientific">Thermovenabulum gondwanense</name>
    <dbReference type="NCBI Taxonomy" id="520767"/>
    <lineage>
        <taxon>Bacteria</taxon>
        <taxon>Bacillati</taxon>
        <taxon>Bacillota</taxon>
        <taxon>Clostridia</taxon>
        <taxon>Thermosediminibacterales</taxon>
        <taxon>Thermosediminibacteraceae</taxon>
        <taxon>Thermovenabulum</taxon>
    </lineage>
</organism>
<feature type="domain" description="2Fe-2S ferredoxin-type" evidence="1">
    <location>
        <begin position="2"/>
        <end position="93"/>
    </location>
</feature>
<dbReference type="InterPro" id="IPR042259">
    <property type="entry name" value="Raco-like_middle_sf"/>
</dbReference>
<dbReference type="InterPro" id="IPR052911">
    <property type="entry name" value="Corrinoid_activation_enz"/>
</dbReference>
<accession>A0A161PUM9</accession>
<dbReference type="PATRIC" id="fig|520767.4.peg.1184"/>
<dbReference type="STRING" id="520767.ATZ99_10830"/>
<dbReference type="GO" id="GO:0051536">
    <property type="term" value="F:iron-sulfur cluster binding"/>
    <property type="evidence" value="ECO:0007669"/>
    <property type="project" value="InterPro"/>
</dbReference>
<dbReference type="Gene3D" id="3.10.20.30">
    <property type="match status" value="1"/>
</dbReference>
<gene>
    <name evidence="2" type="ORF">ATZ99_10830</name>
</gene>
<evidence type="ECO:0000313" key="3">
    <source>
        <dbReference type="Proteomes" id="UP000075737"/>
    </source>
</evidence>
<dbReference type="CDD" id="cd00207">
    <property type="entry name" value="fer2"/>
    <property type="match status" value="1"/>
</dbReference>
<dbReference type="RefSeq" id="WP_068748221.1">
    <property type="nucleotide sequence ID" value="NZ_LOHZ01000027.1"/>
</dbReference>
<dbReference type="SUPFAM" id="SSF53067">
    <property type="entry name" value="Actin-like ATPase domain"/>
    <property type="match status" value="1"/>
</dbReference>
<dbReference type="Gene3D" id="3.30.420.480">
    <property type="entry name" value="Domain of unknown function (DUF4445)"/>
    <property type="match status" value="1"/>
</dbReference>
<dbReference type="Pfam" id="PF00111">
    <property type="entry name" value="Fer2"/>
    <property type="match status" value="1"/>
</dbReference>
<dbReference type="AlphaFoldDB" id="A0A161PUM9"/>
<sequence>MEKCTVVFNPVKKSIIVKKGANLLEVARKAGIFIDAPCGGKGNCGKCRVKVVSGEHQMEFTPLLKEEELKNGIRLACLTFIEGDMVVEIPHVDAVEGIFVEDIKPGDEKSERIEKACKMLTEQGFKKDSGAFSAYLKLPSPTLDDNVADLERLKRELRKKYGINNPVCSLNVMKTIPAKLREGDFRVRGLILKDKYSCEVVGLDGFYTDGIYGICADIGTTTVAVNLVDLTTGEIIAFASSANLQIQYGGDVISRIIYSGEEEGLDRLKKSIVDGTINPLINKLILKNNVKRENIILCVFAGNTTMSHLFLGIDPANIRLEPYIPVFKECPELKAKDVGINVNPEAKVILLPNVASYVGGDIVSGILASGIWAQDENILFLDLGTNGEIVLGNRDYLLSCACSAGPAFEGGEISCGMRAAPGAIESIKIDRETFEPSINVLGDIKPKGICGSGLIDLIAEMFLSGIIDSKGKISREVSSDRIRYDEDLDVMEYVLVRDKDSYDGRDITINEIDIDNLLRAKAAVYSGLSVLLNSAGLTLRDVDKIIIAGGVGSNLHIRNAINIGLLPDVDESKYYYMGNSSLIGAYLCLLFQEARDKAKEISDSMTYIELSTFPFYMEEFIKACFIPHTDLNLFPGVVGLLEKNKRR</sequence>
<reference evidence="2 3" key="1">
    <citation type="submission" date="2015-12" db="EMBL/GenBank/DDBJ databases">
        <title>Draft genome of Thermovenabulum gondwanense isolated from a red thermophilic microbial mat colonisisng an outflow channel of a bore well.</title>
        <authorList>
            <person name="Patel B.K."/>
        </authorList>
    </citation>
    <scope>NUCLEOTIDE SEQUENCE [LARGE SCALE GENOMIC DNA]</scope>
    <source>
        <strain evidence="2 3">R270</strain>
    </source>
</reference>
<dbReference type="Proteomes" id="UP000075737">
    <property type="component" value="Unassembled WGS sequence"/>
</dbReference>
<dbReference type="Pfam" id="PF17650">
    <property type="entry name" value="RACo_linker"/>
    <property type="match status" value="1"/>
</dbReference>
<dbReference type="InterPro" id="IPR027980">
    <property type="entry name" value="RACo_C"/>
</dbReference>
<keyword evidence="3" id="KW-1185">Reference proteome</keyword>
<dbReference type="InterPro" id="IPR036010">
    <property type="entry name" value="2Fe-2S_ferredoxin-like_sf"/>
</dbReference>
<proteinExistence type="predicted"/>
<dbReference type="Gene3D" id="3.10.20.880">
    <property type="match status" value="1"/>
</dbReference>
<dbReference type="PROSITE" id="PS51085">
    <property type="entry name" value="2FE2S_FER_2"/>
    <property type="match status" value="1"/>
</dbReference>
<dbReference type="PANTHER" id="PTHR42895">
    <property type="entry name" value="IRON-SULFUR CLUSTER-BINDING PROTEIN-RELATED"/>
    <property type="match status" value="1"/>
</dbReference>
<dbReference type="NCBIfam" id="NF040756">
    <property type="entry name" value="corr_regen_AcsV"/>
    <property type="match status" value="1"/>
</dbReference>
<evidence type="ECO:0000259" key="1">
    <source>
        <dbReference type="PROSITE" id="PS51085"/>
    </source>
</evidence>
<protein>
    <recommendedName>
        <fullName evidence="1">2Fe-2S ferredoxin-type domain-containing protein</fullName>
    </recommendedName>
</protein>
<dbReference type="InterPro" id="IPR041414">
    <property type="entry name" value="Raco-like_middle"/>
</dbReference>
<dbReference type="Pfam" id="PF17651">
    <property type="entry name" value="Raco_middle"/>
    <property type="match status" value="1"/>
</dbReference>
<dbReference type="InterPro" id="IPR012675">
    <property type="entry name" value="Beta-grasp_dom_sf"/>
</dbReference>
<name>A0A161PUM9_9FIRM</name>
<dbReference type="EMBL" id="LOHZ01000027">
    <property type="protein sequence ID" value="KYO66455.1"/>
    <property type="molecule type" value="Genomic_DNA"/>
</dbReference>
<dbReference type="Pfam" id="PF14574">
    <property type="entry name" value="RACo_C_ter"/>
    <property type="match status" value="1"/>
</dbReference>
<dbReference type="OrthoDB" id="9810588at2"/>
<dbReference type="PANTHER" id="PTHR42895:SF1">
    <property type="entry name" value="IRON-SULFUR CLUSTER PROTEIN"/>
    <property type="match status" value="1"/>
</dbReference>
<dbReference type="InterPro" id="IPR040506">
    <property type="entry name" value="RACo_linker"/>
</dbReference>